<proteinExistence type="predicted"/>
<name>A0AA86RQL9_9FABA</name>
<evidence type="ECO:0000313" key="2">
    <source>
        <dbReference type="Proteomes" id="UP001189624"/>
    </source>
</evidence>
<protein>
    <submittedName>
        <fullName evidence="1">Uncharacterized protein</fullName>
    </submittedName>
</protein>
<dbReference type="Gramene" id="rna-AYBTSS11_LOCUS2696">
    <property type="protein sequence ID" value="CAJ1881625.1"/>
    <property type="gene ID" value="gene-AYBTSS11_LOCUS2696"/>
</dbReference>
<accession>A0AA86RQL9</accession>
<dbReference type="EMBL" id="OY731398">
    <property type="protein sequence ID" value="CAJ1881625.1"/>
    <property type="molecule type" value="Genomic_DNA"/>
</dbReference>
<dbReference type="AlphaFoldDB" id="A0AA86RQL9"/>
<sequence length="129" mass="14736">MAVVAVSGSMAFVVHQVHKRLLSSFMEEFEFEMREGLEKHQSKKKVRFSKESLEERSCGGGNRMITTRVGRIKAEEIWKMKNVERDGSKLENMMPPNRRRFEPPPKDIMIVKVANLRGAGSPIPSSDFV</sequence>
<keyword evidence="2" id="KW-1185">Reference proteome</keyword>
<reference evidence="1" key="1">
    <citation type="submission" date="2023-10" db="EMBL/GenBank/DDBJ databases">
        <authorList>
            <person name="Domelevo Entfellner J.-B."/>
        </authorList>
    </citation>
    <scope>NUCLEOTIDE SEQUENCE</scope>
</reference>
<gene>
    <name evidence="1" type="ORF">AYBTSS11_LOCUS2696</name>
</gene>
<dbReference type="Proteomes" id="UP001189624">
    <property type="component" value="Chromosome 1"/>
</dbReference>
<evidence type="ECO:0000313" key="1">
    <source>
        <dbReference type="EMBL" id="CAJ1881625.1"/>
    </source>
</evidence>
<organism evidence="1 2">
    <name type="scientific">Sphenostylis stenocarpa</name>
    <dbReference type="NCBI Taxonomy" id="92480"/>
    <lineage>
        <taxon>Eukaryota</taxon>
        <taxon>Viridiplantae</taxon>
        <taxon>Streptophyta</taxon>
        <taxon>Embryophyta</taxon>
        <taxon>Tracheophyta</taxon>
        <taxon>Spermatophyta</taxon>
        <taxon>Magnoliopsida</taxon>
        <taxon>eudicotyledons</taxon>
        <taxon>Gunneridae</taxon>
        <taxon>Pentapetalae</taxon>
        <taxon>rosids</taxon>
        <taxon>fabids</taxon>
        <taxon>Fabales</taxon>
        <taxon>Fabaceae</taxon>
        <taxon>Papilionoideae</taxon>
        <taxon>50 kb inversion clade</taxon>
        <taxon>NPAAA clade</taxon>
        <taxon>indigoferoid/millettioid clade</taxon>
        <taxon>Phaseoleae</taxon>
        <taxon>Sphenostylis</taxon>
    </lineage>
</organism>